<feature type="non-terminal residue" evidence="1">
    <location>
        <position position="1"/>
    </location>
</feature>
<protein>
    <recommendedName>
        <fullName evidence="3">F-box protein</fullName>
    </recommendedName>
</protein>
<sequence length="372" mass="44438">NTLCILISYTPQLYHLSLMNLSENDSDDEIVLPVRCSNLTYLSIKICSITFDELKTFIIDTKCNLKFLHIIGESDYNDYINDEQWEELIVNYLSKLEKFYVEYCQDIDPESESLANFQPPDQFNSLFWNQRKWIFDIEMNGMEYIYSVHSYKYSKNNLKEFINDLFSCRERWYDIDPANEISNSTRLKITNLPDDDHMMVLDLIIRDILSITQIYHLEISKENISSHILLKIINKFSALDTLKISSLKLSESKYSFNENKYSHFKSKKNKITKIYLEKMNEIEEIYFLLKLCPHIEYLKIGFIHNMDVELLMKDIFKKINNVCNQYLQSLCLHIPIANDEIIEKLKEIINRKKLLRDFSIKYVIDNIYLQWK</sequence>
<dbReference type="Proteomes" id="UP000663836">
    <property type="component" value="Unassembled WGS sequence"/>
</dbReference>
<evidence type="ECO:0008006" key="3">
    <source>
        <dbReference type="Google" id="ProtNLM"/>
    </source>
</evidence>
<reference evidence="1" key="1">
    <citation type="submission" date="2021-02" db="EMBL/GenBank/DDBJ databases">
        <authorList>
            <person name="Nowell W R."/>
        </authorList>
    </citation>
    <scope>NUCLEOTIDE SEQUENCE</scope>
</reference>
<proteinExistence type="predicted"/>
<dbReference type="AlphaFoldDB" id="A0A820EGE7"/>
<accession>A0A820EGE7</accession>
<dbReference type="SUPFAM" id="SSF52047">
    <property type="entry name" value="RNI-like"/>
    <property type="match status" value="1"/>
</dbReference>
<comment type="caution">
    <text evidence="1">The sequence shown here is derived from an EMBL/GenBank/DDBJ whole genome shotgun (WGS) entry which is preliminary data.</text>
</comment>
<dbReference type="InterPro" id="IPR032675">
    <property type="entry name" value="LRR_dom_sf"/>
</dbReference>
<dbReference type="EMBL" id="CAJOBD010021863">
    <property type="protein sequence ID" value="CAF4248187.1"/>
    <property type="molecule type" value="Genomic_DNA"/>
</dbReference>
<gene>
    <name evidence="1" type="ORF">JBS370_LOCUS38602</name>
</gene>
<organism evidence="1 2">
    <name type="scientific">Rotaria sordida</name>
    <dbReference type="NCBI Taxonomy" id="392033"/>
    <lineage>
        <taxon>Eukaryota</taxon>
        <taxon>Metazoa</taxon>
        <taxon>Spiralia</taxon>
        <taxon>Gnathifera</taxon>
        <taxon>Rotifera</taxon>
        <taxon>Eurotatoria</taxon>
        <taxon>Bdelloidea</taxon>
        <taxon>Philodinida</taxon>
        <taxon>Philodinidae</taxon>
        <taxon>Rotaria</taxon>
    </lineage>
</organism>
<evidence type="ECO:0000313" key="2">
    <source>
        <dbReference type="Proteomes" id="UP000663836"/>
    </source>
</evidence>
<evidence type="ECO:0000313" key="1">
    <source>
        <dbReference type="EMBL" id="CAF4248187.1"/>
    </source>
</evidence>
<dbReference type="Gene3D" id="3.80.10.10">
    <property type="entry name" value="Ribonuclease Inhibitor"/>
    <property type="match status" value="1"/>
</dbReference>
<name>A0A820EGE7_9BILA</name>